<dbReference type="STRING" id="67801.A0A1B0BKL0"/>
<sequence>MTTADKQFHDVLSRLLRDYPDLWRYQRGPIKGRYEELAGKVSEEVHCPVSAEKVRTVLKNVRRHLQRLEKGLSRRTDYCAYLWYAQELGLMRAAEAMSKIIEEKEFFEEEVMVNADGGGELAQEHNVLLRSKVLCASAPRHVGFHDVLSRLLRDYPNLWRYQGGPIKGKYEELAGKVSEELHRPVSAEKVRTVLKNVRRHLQRLEKGLSRRTDYCAYLWYARELGLMRAAEAMSKLIGEKEFFEEEVMVNVGDAFIDELAQEHTIFLRSRVQSASAPPRVRSSAHQLLRHTLPARQLPRFSRYSMYSNEELTECKYKKKKSPFTNCNENRLKTTNLNMPATESLKRLTSAAAERQQEPDEDLVGSIGRRI</sequence>
<evidence type="ECO:0000256" key="1">
    <source>
        <dbReference type="SAM" id="MobiDB-lite"/>
    </source>
</evidence>
<dbReference type="VEuPathDB" id="VectorBase:GPPI033143"/>
<proteinExistence type="predicted"/>
<dbReference type="Gene3D" id="1.20.5.50">
    <property type="match status" value="2"/>
</dbReference>
<protein>
    <submittedName>
        <fullName evidence="2">Uncharacterized protein</fullName>
    </submittedName>
</protein>
<accession>A0A1B0BKL0</accession>
<name>A0A1B0BKL0_9MUSC</name>
<feature type="region of interest" description="Disordered" evidence="1">
    <location>
        <begin position="351"/>
        <end position="370"/>
    </location>
</feature>
<keyword evidence="3" id="KW-1185">Reference proteome</keyword>
<reference evidence="2" key="2">
    <citation type="submission" date="2020-05" db="UniProtKB">
        <authorList>
            <consortium name="EnsemblMetazoa"/>
        </authorList>
    </citation>
    <scope>IDENTIFICATION</scope>
    <source>
        <strain evidence="2">IAEA</strain>
    </source>
</reference>
<reference evidence="3" key="1">
    <citation type="submission" date="2015-01" db="EMBL/GenBank/DDBJ databases">
        <authorList>
            <person name="Aksoy S."/>
            <person name="Warren W."/>
            <person name="Wilson R.K."/>
        </authorList>
    </citation>
    <scope>NUCLEOTIDE SEQUENCE [LARGE SCALE GENOMIC DNA]</scope>
    <source>
        <strain evidence="3">IAEA</strain>
    </source>
</reference>
<organism evidence="2 3">
    <name type="scientific">Glossina palpalis gambiensis</name>
    <dbReference type="NCBI Taxonomy" id="67801"/>
    <lineage>
        <taxon>Eukaryota</taxon>
        <taxon>Metazoa</taxon>
        <taxon>Ecdysozoa</taxon>
        <taxon>Arthropoda</taxon>
        <taxon>Hexapoda</taxon>
        <taxon>Insecta</taxon>
        <taxon>Pterygota</taxon>
        <taxon>Neoptera</taxon>
        <taxon>Endopterygota</taxon>
        <taxon>Diptera</taxon>
        <taxon>Brachycera</taxon>
        <taxon>Muscomorpha</taxon>
        <taxon>Hippoboscoidea</taxon>
        <taxon>Glossinidae</taxon>
        <taxon>Glossina</taxon>
    </lineage>
</organism>
<dbReference type="AlphaFoldDB" id="A0A1B0BKL0"/>
<evidence type="ECO:0000313" key="3">
    <source>
        <dbReference type="Proteomes" id="UP000092460"/>
    </source>
</evidence>
<dbReference type="EMBL" id="JXJN01015973">
    <property type="status" value="NOT_ANNOTATED_CDS"/>
    <property type="molecule type" value="Genomic_DNA"/>
</dbReference>
<dbReference type="Proteomes" id="UP000092460">
    <property type="component" value="Unassembled WGS sequence"/>
</dbReference>
<evidence type="ECO:0000313" key="2">
    <source>
        <dbReference type="EnsemblMetazoa" id="GPPI033143-PA"/>
    </source>
</evidence>
<dbReference type="EnsemblMetazoa" id="GPPI033143-RA">
    <property type="protein sequence ID" value="GPPI033143-PA"/>
    <property type="gene ID" value="GPPI033143"/>
</dbReference>